<comment type="caution">
    <text evidence="2">The sequence shown here is derived from an EMBL/GenBank/DDBJ whole genome shotgun (WGS) entry which is preliminary data.</text>
</comment>
<evidence type="ECO:0000313" key="2">
    <source>
        <dbReference type="EMBL" id="CAK0836932.1"/>
    </source>
</evidence>
<keyword evidence="3" id="KW-1185">Reference proteome</keyword>
<name>A0ABN9SWX2_9DINO</name>
<sequence>MTKLLRAGFSLWIVTLASSFDSILLVRHCARSMYPTLRRRGDPNFDNANNYTAQPFPSESLWSAEGEGTCTSRGKDIARTFGKSLRAQGLLEGNPEAPVIVVADNISRCIVSAEEIVKGLNVASPSNVATYNGITRSLDPSGWAGLCAPEDAKDRTMTMQAMIREVASGGHYLSDAWSTRRQVQAELQDLVGAGAAPSISTISDHINENGIYVGGLFVSSQGMIENFILEAGAGIPVAWGRLDNQTGRQYLWERLSPLNVLYNRINHNGEAPATRDGAVIVGILRELNNSTPGSLVLVGHDTNVDNVAALLDLTWSCGPFADNESPPQVGLLFEMHGNNVRIKVVCTALDHSDPAFPVPGEVIVGEVRKGKAVFTGAPVSRLLGEVRPKLSRWGGSDCAGPVFGQTERLSSVVV</sequence>
<proteinExistence type="predicted"/>
<evidence type="ECO:0008006" key="4">
    <source>
        <dbReference type="Google" id="ProtNLM"/>
    </source>
</evidence>
<keyword evidence="1" id="KW-0732">Signal</keyword>
<dbReference type="Gene3D" id="3.40.50.1240">
    <property type="entry name" value="Phosphoglycerate mutase-like"/>
    <property type="match status" value="1"/>
</dbReference>
<dbReference type="InterPro" id="IPR029033">
    <property type="entry name" value="His_PPase_superfam"/>
</dbReference>
<gene>
    <name evidence="2" type="ORF">PCOR1329_LOCUS33283</name>
</gene>
<evidence type="ECO:0000256" key="1">
    <source>
        <dbReference type="SAM" id="SignalP"/>
    </source>
</evidence>
<feature type="chain" id="PRO_5045548382" description="Acid phosphatase" evidence="1">
    <location>
        <begin position="20"/>
        <end position="414"/>
    </location>
</feature>
<accession>A0ABN9SWX2</accession>
<organism evidence="2 3">
    <name type="scientific">Prorocentrum cordatum</name>
    <dbReference type="NCBI Taxonomy" id="2364126"/>
    <lineage>
        <taxon>Eukaryota</taxon>
        <taxon>Sar</taxon>
        <taxon>Alveolata</taxon>
        <taxon>Dinophyceae</taxon>
        <taxon>Prorocentrales</taxon>
        <taxon>Prorocentraceae</taxon>
        <taxon>Prorocentrum</taxon>
    </lineage>
</organism>
<protein>
    <recommendedName>
        <fullName evidence="4">Acid phosphatase</fullName>
    </recommendedName>
</protein>
<dbReference type="Proteomes" id="UP001189429">
    <property type="component" value="Unassembled WGS sequence"/>
</dbReference>
<dbReference type="EMBL" id="CAUYUJ010013925">
    <property type="protein sequence ID" value="CAK0836932.1"/>
    <property type="molecule type" value="Genomic_DNA"/>
</dbReference>
<reference evidence="2" key="1">
    <citation type="submission" date="2023-10" db="EMBL/GenBank/DDBJ databases">
        <authorList>
            <person name="Chen Y."/>
            <person name="Shah S."/>
            <person name="Dougan E. K."/>
            <person name="Thang M."/>
            <person name="Chan C."/>
        </authorList>
    </citation>
    <scope>NUCLEOTIDE SEQUENCE [LARGE SCALE GENOMIC DNA]</scope>
</reference>
<dbReference type="SUPFAM" id="SSF53254">
    <property type="entry name" value="Phosphoglycerate mutase-like"/>
    <property type="match status" value="1"/>
</dbReference>
<feature type="signal peptide" evidence="1">
    <location>
        <begin position="1"/>
        <end position="19"/>
    </location>
</feature>
<evidence type="ECO:0000313" key="3">
    <source>
        <dbReference type="Proteomes" id="UP001189429"/>
    </source>
</evidence>